<evidence type="ECO:0000256" key="5">
    <source>
        <dbReference type="ARBA" id="ARBA00022777"/>
    </source>
</evidence>
<sequence length="160" mass="18026">MKSYCFIIFKPDALERHLVGPILKDFKEGGFTIELFDLREVTPELILEHYEEVIQKLGEGFKNQVLDYFVGKTMVPVIIAHEGPDAIAHARKLVGKTDPSKAGEETIRGYYGEDSLAAADAEGRIVKNLVHCCDSEGAFKRESRLWFDADVFNPDEMMEG</sequence>
<dbReference type="InterPro" id="IPR001564">
    <property type="entry name" value="Nucleoside_diP_kinase"/>
</dbReference>
<keyword evidence="6" id="KW-0546">Nucleotide metabolism</keyword>
<accession>A0A1H3HBS7</accession>
<evidence type="ECO:0000256" key="7">
    <source>
        <dbReference type="PROSITE-ProRule" id="PRU00706"/>
    </source>
</evidence>
<evidence type="ECO:0000259" key="9">
    <source>
        <dbReference type="SMART" id="SM00562"/>
    </source>
</evidence>
<evidence type="ECO:0000256" key="1">
    <source>
        <dbReference type="ARBA" id="ARBA00001946"/>
    </source>
</evidence>
<dbReference type="OrthoDB" id="9801161at2"/>
<dbReference type="InterPro" id="IPR036850">
    <property type="entry name" value="NDK-like_dom_sf"/>
</dbReference>
<dbReference type="STRING" id="1528.SAMN04488579_11724"/>
<keyword evidence="11" id="KW-1185">Reference proteome</keyword>
<evidence type="ECO:0000256" key="3">
    <source>
        <dbReference type="ARBA" id="ARBA00012966"/>
    </source>
</evidence>
<gene>
    <name evidence="10" type="ORF">SAMN04488579_11724</name>
</gene>
<evidence type="ECO:0000256" key="4">
    <source>
        <dbReference type="ARBA" id="ARBA00022679"/>
    </source>
</evidence>
<protein>
    <recommendedName>
        <fullName evidence="3">nucleoside-diphosphate kinase</fullName>
        <ecNumber evidence="3">2.7.4.6</ecNumber>
    </recommendedName>
</protein>
<dbReference type="InterPro" id="IPR034907">
    <property type="entry name" value="NDK-like_dom"/>
</dbReference>
<dbReference type="Proteomes" id="UP000199652">
    <property type="component" value="Unassembled WGS sequence"/>
</dbReference>
<evidence type="ECO:0000256" key="6">
    <source>
        <dbReference type="ARBA" id="ARBA00023080"/>
    </source>
</evidence>
<dbReference type="RefSeq" id="WP_090246039.1">
    <property type="nucleotide sequence ID" value="NZ_FNOU01000017.1"/>
</dbReference>
<dbReference type="PANTHER" id="PTHR11349">
    <property type="entry name" value="NUCLEOSIDE DIPHOSPHATE KINASE"/>
    <property type="match status" value="1"/>
</dbReference>
<dbReference type="Pfam" id="PF00334">
    <property type="entry name" value="NDK"/>
    <property type="match status" value="1"/>
</dbReference>
<evidence type="ECO:0000313" key="11">
    <source>
        <dbReference type="Proteomes" id="UP000199652"/>
    </source>
</evidence>
<reference evidence="11" key="1">
    <citation type="submission" date="2016-10" db="EMBL/GenBank/DDBJ databases">
        <authorList>
            <person name="Varghese N."/>
            <person name="Submissions S."/>
        </authorList>
    </citation>
    <scope>NUCLEOTIDE SEQUENCE [LARGE SCALE GENOMIC DNA]</scope>
    <source>
        <strain evidence="11">VPI 5359</strain>
    </source>
</reference>
<dbReference type="EMBL" id="FNOU01000017">
    <property type="protein sequence ID" value="SDY12685.1"/>
    <property type="molecule type" value="Genomic_DNA"/>
</dbReference>
<dbReference type="PROSITE" id="PS51374">
    <property type="entry name" value="NDPK_LIKE"/>
    <property type="match status" value="1"/>
</dbReference>
<evidence type="ECO:0000256" key="8">
    <source>
        <dbReference type="RuleBase" id="RU004011"/>
    </source>
</evidence>
<comment type="similarity">
    <text evidence="2 7 8">Belongs to the NDK family.</text>
</comment>
<dbReference type="SUPFAM" id="SSF54919">
    <property type="entry name" value="Nucleoside diphosphate kinase, NDK"/>
    <property type="match status" value="1"/>
</dbReference>
<dbReference type="GO" id="GO:0004550">
    <property type="term" value="F:nucleoside diphosphate kinase activity"/>
    <property type="evidence" value="ECO:0007669"/>
    <property type="project" value="UniProtKB-EC"/>
</dbReference>
<dbReference type="EC" id="2.7.4.6" evidence="3"/>
<dbReference type="SMART" id="SM00562">
    <property type="entry name" value="NDK"/>
    <property type="match status" value="1"/>
</dbReference>
<dbReference type="GO" id="GO:0006241">
    <property type="term" value="P:CTP biosynthetic process"/>
    <property type="evidence" value="ECO:0007669"/>
    <property type="project" value="InterPro"/>
</dbReference>
<comment type="caution">
    <text evidence="7">Lacks conserved residue(s) required for the propagation of feature annotation.</text>
</comment>
<keyword evidence="5 10" id="KW-0418">Kinase</keyword>
<evidence type="ECO:0000256" key="2">
    <source>
        <dbReference type="ARBA" id="ARBA00008142"/>
    </source>
</evidence>
<name>A0A1H3HBS7_EUBBA</name>
<evidence type="ECO:0000313" key="10">
    <source>
        <dbReference type="EMBL" id="SDY12685.1"/>
    </source>
</evidence>
<dbReference type="GO" id="GO:0006183">
    <property type="term" value="P:GTP biosynthetic process"/>
    <property type="evidence" value="ECO:0007669"/>
    <property type="project" value="InterPro"/>
</dbReference>
<dbReference type="PRINTS" id="PR01243">
    <property type="entry name" value="NUCDPKINASE"/>
</dbReference>
<proteinExistence type="inferred from homology"/>
<feature type="domain" description="Nucleoside diphosphate kinase-like" evidence="9">
    <location>
        <begin position="2"/>
        <end position="154"/>
    </location>
</feature>
<dbReference type="AlphaFoldDB" id="A0A1H3HBS7"/>
<comment type="cofactor">
    <cofactor evidence="1">
        <name>Mg(2+)</name>
        <dbReference type="ChEBI" id="CHEBI:18420"/>
    </cofactor>
</comment>
<dbReference type="GO" id="GO:0006228">
    <property type="term" value="P:UTP biosynthetic process"/>
    <property type="evidence" value="ECO:0007669"/>
    <property type="project" value="InterPro"/>
</dbReference>
<organism evidence="10 11">
    <name type="scientific">Eubacterium barkeri</name>
    <name type="common">Clostridium barkeri</name>
    <dbReference type="NCBI Taxonomy" id="1528"/>
    <lineage>
        <taxon>Bacteria</taxon>
        <taxon>Bacillati</taxon>
        <taxon>Bacillota</taxon>
        <taxon>Clostridia</taxon>
        <taxon>Eubacteriales</taxon>
        <taxon>Eubacteriaceae</taxon>
        <taxon>Eubacterium</taxon>
    </lineage>
</organism>
<keyword evidence="4" id="KW-0808">Transferase</keyword>
<dbReference type="Gene3D" id="3.30.70.141">
    <property type="entry name" value="Nucleoside diphosphate kinase-like domain"/>
    <property type="match status" value="1"/>
</dbReference>